<organism evidence="8 9">
    <name type="scientific">Boothiomyces macroporosus</name>
    <dbReference type="NCBI Taxonomy" id="261099"/>
    <lineage>
        <taxon>Eukaryota</taxon>
        <taxon>Fungi</taxon>
        <taxon>Fungi incertae sedis</taxon>
        <taxon>Chytridiomycota</taxon>
        <taxon>Chytridiomycota incertae sedis</taxon>
        <taxon>Chytridiomycetes</taxon>
        <taxon>Rhizophydiales</taxon>
        <taxon>Terramycetaceae</taxon>
        <taxon>Boothiomyces</taxon>
    </lineage>
</organism>
<feature type="domain" description="G-patch" evidence="7">
    <location>
        <begin position="63"/>
        <end position="109"/>
    </location>
</feature>
<keyword evidence="9" id="KW-1185">Reference proteome</keyword>
<dbReference type="InterPro" id="IPR005824">
    <property type="entry name" value="KOW"/>
</dbReference>
<accession>A0AAD5UPD7</accession>
<dbReference type="Pfam" id="PF25088">
    <property type="entry name" value="GPKOW_C"/>
    <property type="match status" value="1"/>
</dbReference>
<dbReference type="InterPro" id="IPR008991">
    <property type="entry name" value="Translation_prot_SH3-like_sf"/>
</dbReference>
<dbReference type="GO" id="GO:0000398">
    <property type="term" value="P:mRNA splicing, via spliceosome"/>
    <property type="evidence" value="ECO:0007669"/>
    <property type="project" value="InterPro"/>
</dbReference>
<dbReference type="InterPro" id="IPR014722">
    <property type="entry name" value="Rib_uL2_dom2"/>
</dbReference>
<dbReference type="InterPro" id="IPR041994">
    <property type="entry name" value="GPKOW_KOW2"/>
</dbReference>
<name>A0AAD5UPD7_9FUNG</name>
<dbReference type="SUPFAM" id="SSF50104">
    <property type="entry name" value="Translation proteins SH3-like domain"/>
    <property type="match status" value="1"/>
</dbReference>
<comment type="caution">
    <text evidence="8">The sequence shown here is derived from an EMBL/GenBank/DDBJ whole genome shotgun (WGS) entry which is preliminary data.</text>
</comment>
<dbReference type="InterPro" id="IPR045166">
    <property type="entry name" value="Spp2-like"/>
</dbReference>
<evidence type="ECO:0000256" key="4">
    <source>
        <dbReference type="ARBA" id="ARBA00022737"/>
    </source>
</evidence>
<feature type="compositionally biased region" description="Basic and acidic residues" evidence="6">
    <location>
        <begin position="119"/>
        <end position="137"/>
    </location>
</feature>
<dbReference type="SMART" id="SM00443">
    <property type="entry name" value="G_patch"/>
    <property type="match status" value="1"/>
</dbReference>
<dbReference type="InterPro" id="IPR000467">
    <property type="entry name" value="G_patch_dom"/>
</dbReference>
<dbReference type="SMART" id="SM00739">
    <property type="entry name" value="KOW"/>
    <property type="match status" value="2"/>
</dbReference>
<dbReference type="Gene3D" id="2.30.30.30">
    <property type="match status" value="2"/>
</dbReference>
<sequence>MSKRKIAEAFQDEQPVQRIHRDIVIPIQKTDIRKIPTNISEKEKYEFDYNQRPDSSNYETVPVEMFGAALLKGMGWKEGKPVGKNPNGLLAPIELKPRPPLLGIGADPLADPIVETTKQKQIVERDPTPPPPRRDLKGQTVRVTEGKHKNKEGTVLDTSTKKDGTSVKIKLKDETIRVWDDQIKIIQKQWIRPHIRVRILSKKNYNQKGIIQDVVSLNTCIVKLEGGNLVDFEQCDLETVIPRVGKRVLVVKGEEKGQVAELKEYNSKSERVVVQIEATFDLVTLTFDDVSEYVDVL</sequence>
<comment type="subcellular location">
    <subcellularLocation>
        <location evidence="1">Nucleus</location>
    </subcellularLocation>
</comment>
<dbReference type="GO" id="GO:0005681">
    <property type="term" value="C:spliceosomal complex"/>
    <property type="evidence" value="ECO:0007669"/>
    <property type="project" value="TreeGrafter"/>
</dbReference>
<evidence type="ECO:0000256" key="2">
    <source>
        <dbReference type="ARBA" id="ARBA00008576"/>
    </source>
</evidence>
<dbReference type="InterPro" id="IPR026822">
    <property type="entry name" value="Spp2/MOS2_G-patch"/>
</dbReference>
<dbReference type="CDD" id="cd13153">
    <property type="entry name" value="KOW_GPKOW_B"/>
    <property type="match status" value="1"/>
</dbReference>
<evidence type="ECO:0000313" key="8">
    <source>
        <dbReference type="EMBL" id="KAJ3260847.1"/>
    </source>
</evidence>
<dbReference type="Pfam" id="PF00467">
    <property type="entry name" value="KOW"/>
    <property type="match status" value="1"/>
</dbReference>
<comment type="similarity">
    <text evidence="3">Belongs to the MOS2 family.</text>
</comment>
<comment type="similarity">
    <text evidence="2">Belongs to the SPP2 family.</text>
</comment>
<protein>
    <recommendedName>
        <fullName evidence="7">G-patch domain-containing protein</fullName>
    </recommendedName>
</protein>
<dbReference type="Proteomes" id="UP001210925">
    <property type="component" value="Unassembled WGS sequence"/>
</dbReference>
<dbReference type="GO" id="GO:0003676">
    <property type="term" value="F:nucleic acid binding"/>
    <property type="evidence" value="ECO:0007669"/>
    <property type="project" value="InterPro"/>
</dbReference>
<gene>
    <name evidence="8" type="ORF">HK103_007410</name>
</gene>
<dbReference type="Pfam" id="PF12656">
    <property type="entry name" value="G-patch_2"/>
    <property type="match status" value="1"/>
</dbReference>
<dbReference type="Gene3D" id="2.30.30.140">
    <property type="match status" value="1"/>
</dbReference>
<proteinExistence type="inferred from homology"/>
<evidence type="ECO:0000256" key="1">
    <source>
        <dbReference type="ARBA" id="ARBA00004123"/>
    </source>
</evidence>
<dbReference type="PANTHER" id="PTHR15818:SF2">
    <property type="entry name" value="G-PATCH DOMAIN AND KOW MOTIFS-CONTAINING PROTEIN"/>
    <property type="match status" value="1"/>
</dbReference>
<evidence type="ECO:0000313" key="9">
    <source>
        <dbReference type="Proteomes" id="UP001210925"/>
    </source>
</evidence>
<keyword evidence="5" id="KW-0539">Nucleus</keyword>
<keyword evidence="4" id="KW-0677">Repeat</keyword>
<evidence type="ECO:0000259" key="7">
    <source>
        <dbReference type="PROSITE" id="PS50174"/>
    </source>
</evidence>
<reference evidence="8" key="1">
    <citation type="submission" date="2020-05" db="EMBL/GenBank/DDBJ databases">
        <title>Phylogenomic resolution of chytrid fungi.</title>
        <authorList>
            <person name="Stajich J.E."/>
            <person name="Amses K."/>
            <person name="Simmons R."/>
            <person name="Seto K."/>
            <person name="Myers J."/>
            <person name="Bonds A."/>
            <person name="Quandt C.A."/>
            <person name="Barry K."/>
            <person name="Liu P."/>
            <person name="Grigoriev I."/>
            <person name="Longcore J.E."/>
            <person name="James T.Y."/>
        </authorList>
    </citation>
    <scope>NUCLEOTIDE SEQUENCE</scope>
    <source>
        <strain evidence="8">PLAUS21</strain>
    </source>
</reference>
<feature type="region of interest" description="Disordered" evidence="6">
    <location>
        <begin position="119"/>
        <end position="139"/>
    </location>
</feature>
<evidence type="ECO:0000256" key="6">
    <source>
        <dbReference type="SAM" id="MobiDB-lite"/>
    </source>
</evidence>
<evidence type="ECO:0000256" key="3">
    <source>
        <dbReference type="ARBA" id="ARBA00010966"/>
    </source>
</evidence>
<dbReference type="PROSITE" id="PS50174">
    <property type="entry name" value="G_PATCH"/>
    <property type="match status" value="1"/>
</dbReference>
<evidence type="ECO:0000256" key="5">
    <source>
        <dbReference type="ARBA" id="ARBA00023242"/>
    </source>
</evidence>
<dbReference type="PANTHER" id="PTHR15818">
    <property type="entry name" value="G PATCH AND KOW-CONTAINING"/>
    <property type="match status" value="1"/>
</dbReference>
<dbReference type="AlphaFoldDB" id="A0AAD5UPD7"/>
<dbReference type="EMBL" id="JADGKB010000009">
    <property type="protein sequence ID" value="KAJ3260847.1"/>
    <property type="molecule type" value="Genomic_DNA"/>
</dbReference>